<protein>
    <submittedName>
        <fullName evidence="1">Uncharacterized protein</fullName>
    </submittedName>
</protein>
<accession>A0A173GDD6</accession>
<keyword evidence="2" id="KW-1185">Reference proteome</keyword>
<evidence type="ECO:0000313" key="1">
    <source>
        <dbReference type="EMBL" id="ANH51563.1"/>
    </source>
</evidence>
<evidence type="ECO:0000313" key="2">
    <source>
        <dbReference type="Proteomes" id="UP000222975"/>
    </source>
</evidence>
<reference evidence="2" key="1">
    <citation type="submission" date="2016-03" db="EMBL/GenBank/DDBJ databases">
        <authorList>
            <person name="Sharma R."/>
            <person name="Simister A.R."/>
            <person name="Berg J.A."/>
            <person name="Jensen G.L."/>
            <person name="Keele B.R."/>
            <person name="Ward M.E.H."/>
            <person name="Breakwell D.P."/>
            <person name="Hope S."/>
            <person name="Grose J.H."/>
        </authorList>
    </citation>
    <scope>NUCLEOTIDE SEQUENCE [LARGE SCALE GENOMIC DNA]</scope>
</reference>
<sequence length="133" mass="14635">MITITDMHDEEGFTDEKKDALVKLLPEDNNGLAHTYRFTDGAEENPFEGFLIIGAPTLVYHFIRTGKNDAGEAEEAYLGQYVPTVDGGVMPENGLGQNLSDNVGTRVAEFESVIRGFHRKVLERLGQPVPGAR</sequence>
<gene>
    <name evidence="1" type="ORF">SIMMY50_101</name>
</gene>
<dbReference type="Proteomes" id="UP000222975">
    <property type="component" value="Segment"/>
</dbReference>
<name>A0A173GDD6_9CAUD</name>
<organism evidence="1 2">
    <name type="scientific">Erwinia phage vB_EamM_Simmy50</name>
    <dbReference type="NCBI Taxonomy" id="1815988"/>
    <lineage>
        <taxon>Viruses</taxon>
        <taxon>Duplodnaviria</taxon>
        <taxon>Heunggongvirae</taxon>
        <taxon>Uroviricota</taxon>
        <taxon>Caudoviricetes</taxon>
        <taxon>Chimalliviridae</taxon>
        <taxon>Agricanvirus</taxon>
        <taxon>Agricanvirus simmy50</taxon>
    </lineage>
</organism>
<dbReference type="EMBL" id="KU886223">
    <property type="protein sequence ID" value="ANH51563.1"/>
    <property type="molecule type" value="Genomic_DNA"/>
</dbReference>
<proteinExistence type="predicted"/>